<sequence>MRIAKDDADGEGKTIAFALAIGSARQVCHLETSFCTRNQAFAYLQRNRTVFEQRARELFARGEVTDGVIHLKMI</sequence>
<keyword evidence="2" id="KW-1185">Reference proteome</keyword>
<proteinExistence type="predicted"/>
<organism evidence="1 2">
    <name type="scientific">Bradyrhizobium denitrificans</name>
    <dbReference type="NCBI Taxonomy" id="2734912"/>
    <lineage>
        <taxon>Bacteria</taxon>
        <taxon>Pseudomonadati</taxon>
        <taxon>Pseudomonadota</taxon>
        <taxon>Alphaproteobacteria</taxon>
        <taxon>Hyphomicrobiales</taxon>
        <taxon>Nitrobacteraceae</taxon>
        <taxon>Bradyrhizobium</taxon>
    </lineage>
</organism>
<evidence type="ECO:0000313" key="2">
    <source>
        <dbReference type="Proteomes" id="UP001314635"/>
    </source>
</evidence>
<gene>
    <name evidence="1" type="ORF">JQ619_01120</name>
</gene>
<protein>
    <submittedName>
        <fullName evidence="1">Uncharacterized protein</fullName>
    </submittedName>
</protein>
<comment type="caution">
    <text evidence="1">The sequence shown here is derived from an EMBL/GenBank/DDBJ whole genome shotgun (WGS) entry which is preliminary data.</text>
</comment>
<dbReference type="EMBL" id="JAFCLK010000001">
    <property type="protein sequence ID" value="MBR1134360.1"/>
    <property type="molecule type" value="Genomic_DNA"/>
</dbReference>
<accession>A0ABS5FZ88</accession>
<evidence type="ECO:0000313" key="1">
    <source>
        <dbReference type="EMBL" id="MBR1134360.1"/>
    </source>
</evidence>
<name>A0ABS5FZ88_9BRAD</name>
<dbReference type="Proteomes" id="UP001314635">
    <property type="component" value="Unassembled WGS sequence"/>
</dbReference>
<reference evidence="2" key="1">
    <citation type="journal article" date="2021" name="ISME J.">
        <title>Evolutionary origin and ecological implication of a unique nif island in free-living Bradyrhizobium lineages.</title>
        <authorList>
            <person name="Tao J."/>
        </authorList>
    </citation>
    <scope>NUCLEOTIDE SEQUENCE [LARGE SCALE GENOMIC DNA]</scope>
    <source>
        <strain evidence="2">SZCCT0094</strain>
    </source>
</reference>